<evidence type="ECO:0000313" key="2">
    <source>
        <dbReference type="Proteomes" id="UP001060895"/>
    </source>
</evidence>
<dbReference type="Proteomes" id="UP001060895">
    <property type="component" value="Unassembled WGS sequence"/>
</dbReference>
<keyword evidence="2" id="KW-1185">Reference proteome</keyword>
<comment type="caution">
    <text evidence="1">The sequence shown here is derived from an EMBL/GenBank/DDBJ whole genome shotgun (WGS) entry which is preliminary data.</text>
</comment>
<protein>
    <submittedName>
        <fullName evidence="1">Uncharacterized protein</fullName>
    </submittedName>
</protein>
<sequence length="49" mass="4926">MPLAVRVEAVAAAPEREKEAVSAPALRPSGEAIPGLEKAVSSTLIAASL</sequence>
<gene>
    <name evidence="1" type="ORF">AA12717_3981</name>
</gene>
<name>A0ABQ0PFY2_9PROT</name>
<proteinExistence type="predicted"/>
<organism evidence="1 2">
    <name type="scientific">Gluconacetobacter sacchari DSM 12717</name>
    <dbReference type="NCBI Taxonomy" id="1307940"/>
    <lineage>
        <taxon>Bacteria</taxon>
        <taxon>Pseudomonadati</taxon>
        <taxon>Pseudomonadota</taxon>
        <taxon>Alphaproteobacteria</taxon>
        <taxon>Acetobacterales</taxon>
        <taxon>Acetobacteraceae</taxon>
        <taxon>Gluconacetobacter</taxon>
    </lineage>
</organism>
<evidence type="ECO:0000313" key="1">
    <source>
        <dbReference type="EMBL" id="GBQ32320.1"/>
    </source>
</evidence>
<reference evidence="1" key="1">
    <citation type="submission" date="2013-04" db="EMBL/GenBank/DDBJ databases">
        <title>The genome sequencing project of 58 acetic acid bacteria.</title>
        <authorList>
            <person name="Okamoto-Kainuma A."/>
            <person name="Ishikawa M."/>
            <person name="Umino S."/>
            <person name="Koizumi Y."/>
            <person name="Shiwa Y."/>
            <person name="Yoshikawa H."/>
            <person name="Matsutani M."/>
            <person name="Matsushita K."/>
        </authorList>
    </citation>
    <scope>NUCLEOTIDE SEQUENCE</scope>
    <source>
        <strain evidence="1">DSM 12717</strain>
    </source>
</reference>
<dbReference type="EMBL" id="BAQP01000479">
    <property type="protein sequence ID" value="GBQ32320.1"/>
    <property type="molecule type" value="Genomic_DNA"/>
</dbReference>
<accession>A0ABQ0PFY2</accession>